<comment type="subcellular location">
    <subcellularLocation>
        <location evidence="1">Virion tegument</location>
    </subcellularLocation>
</comment>
<dbReference type="GO" id="GO:0004642">
    <property type="term" value="F:phosphoribosylformylglycinamidine synthase activity"/>
    <property type="evidence" value="ECO:0007669"/>
    <property type="project" value="TreeGrafter"/>
</dbReference>
<dbReference type="PANTHER" id="PTHR10099:SF1">
    <property type="entry name" value="PHOSPHORIBOSYLFORMYLGLYCINAMIDINE SYNTHASE"/>
    <property type="match status" value="1"/>
</dbReference>
<dbReference type="Gene3D" id="3.90.650.10">
    <property type="entry name" value="PurM-like C-terminal domain"/>
    <property type="match status" value="1"/>
</dbReference>
<dbReference type="SMART" id="SM01211">
    <property type="entry name" value="GATase_5"/>
    <property type="match status" value="1"/>
</dbReference>
<dbReference type="EMBL" id="KT595939">
    <property type="protein sequence ID" value="ALE14791.1"/>
    <property type="molecule type" value="Genomic_DNA"/>
</dbReference>
<dbReference type="KEGG" id="vg:26100470"/>
<dbReference type="SUPFAM" id="SSF56042">
    <property type="entry name" value="PurM C-terminal domain-like"/>
    <property type="match status" value="1"/>
</dbReference>
<name>A0A0M4LRU9_9GAMA</name>
<evidence type="ECO:0000259" key="5">
    <source>
        <dbReference type="Pfam" id="PF12818"/>
    </source>
</evidence>
<dbReference type="GO" id="GO:0075733">
    <property type="term" value="P:intracellular transport of virus"/>
    <property type="evidence" value="ECO:0007669"/>
    <property type="project" value="InterPro"/>
</dbReference>
<evidence type="ECO:0000259" key="4">
    <source>
        <dbReference type="Pfam" id="PF02769"/>
    </source>
</evidence>
<dbReference type="SUPFAM" id="SSF52317">
    <property type="entry name" value="Class I glutamine amidotransferase-like"/>
    <property type="match status" value="1"/>
</dbReference>
<evidence type="ECO:0000256" key="2">
    <source>
        <dbReference type="ARBA" id="ARBA00022580"/>
    </source>
</evidence>
<organism evidence="6 7">
    <name type="scientific">Felid gammaherpesvirus 1</name>
    <dbReference type="NCBI Taxonomy" id="2560468"/>
    <lineage>
        <taxon>Viruses</taxon>
        <taxon>Duplodnaviria</taxon>
        <taxon>Heunggongvirae</taxon>
        <taxon>Peploviricota</taxon>
        <taxon>Herviviricetes</taxon>
        <taxon>Herpesvirales</taxon>
        <taxon>Orthoherpesviridae</taxon>
        <taxon>Gammaherpesvirinae</taxon>
        <taxon>Percavirus</taxon>
        <taxon>Percavirus felidgamma1</taxon>
    </lineage>
</organism>
<accession>A0A0M4LRU9</accession>
<proteinExistence type="predicted"/>
<dbReference type="Pfam" id="PF13507">
    <property type="entry name" value="GATase_5"/>
    <property type="match status" value="1"/>
</dbReference>
<dbReference type="GO" id="GO:0019033">
    <property type="term" value="C:viral tegument"/>
    <property type="evidence" value="ECO:0007669"/>
    <property type="project" value="UniProtKB-SubCell"/>
</dbReference>
<feature type="domain" description="Tegument protein herpes virus N-terminal" evidence="5">
    <location>
        <begin position="270"/>
        <end position="546"/>
    </location>
</feature>
<dbReference type="Proteomes" id="UP000152314">
    <property type="component" value="Segment"/>
</dbReference>
<evidence type="ECO:0000256" key="3">
    <source>
        <dbReference type="ARBA" id="ARBA00022844"/>
    </source>
</evidence>
<keyword evidence="3" id="KW-0946">Virion</keyword>
<keyword evidence="2" id="KW-0920">Virion tegument</keyword>
<dbReference type="InterPro" id="IPR036921">
    <property type="entry name" value="PurM-like_N_sf"/>
</dbReference>
<dbReference type="GeneID" id="26100470"/>
<dbReference type="InterPro" id="IPR036676">
    <property type="entry name" value="PurM-like_C_sf"/>
</dbReference>
<protein>
    <submittedName>
        <fullName evidence="6">ORF75</fullName>
    </submittedName>
</protein>
<keyword evidence="7" id="KW-1185">Reference proteome</keyword>
<evidence type="ECO:0000313" key="7">
    <source>
        <dbReference type="Proteomes" id="UP000152314"/>
    </source>
</evidence>
<dbReference type="SUPFAM" id="SSF55326">
    <property type="entry name" value="PurM N-terminal domain-like"/>
    <property type="match status" value="1"/>
</dbReference>
<dbReference type="InterPro" id="IPR024346">
    <property type="entry name" value="Tegument_herpes_virus_N"/>
</dbReference>
<dbReference type="PANTHER" id="PTHR10099">
    <property type="entry name" value="PHOSPHORIBOSYLFORMYLGLYCINAMIDINE SYNTHASE"/>
    <property type="match status" value="1"/>
</dbReference>
<dbReference type="GO" id="GO:0006164">
    <property type="term" value="P:purine nucleotide biosynthetic process"/>
    <property type="evidence" value="ECO:0007669"/>
    <property type="project" value="TreeGrafter"/>
</dbReference>
<evidence type="ECO:0000313" key="6">
    <source>
        <dbReference type="EMBL" id="ALE14791.1"/>
    </source>
</evidence>
<dbReference type="RefSeq" id="YP_009173956.1">
    <property type="nucleotide sequence ID" value="NC_028099.1"/>
</dbReference>
<feature type="domain" description="PurM-like C-terminal" evidence="4">
    <location>
        <begin position="847"/>
        <end position="980"/>
    </location>
</feature>
<dbReference type="Gene3D" id="3.40.50.880">
    <property type="match status" value="1"/>
</dbReference>
<dbReference type="InterPro" id="IPR010077">
    <property type="entry name" value="Herpes_virus_tegument"/>
</dbReference>
<evidence type="ECO:0000256" key="1">
    <source>
        <dbReference type="ARBA" id="ARBA00004535"/>
    </source>
</evidence>
<dbReference type="InterPro" id="IPR010918">
    <property type="entry name" value="PurM-like_C_dom"/>
</dbReference>
<dbReference type="Pfam" id="PF12818">
    <property type="entry name" value="Tegument_dsDNA"/>
    <property type="match status" value="1"/>
</dbReference>
<dbReference type="Pfam" id="PF02769">
    <property type="entry name" value="AIRS_C"/>
    <property type="match status" value="1"/>
</dbReference>
<dbReference type="NCBIfam" id="TIGR01739">
    <property type="entry name" value="tegu_FGAM_synt"/>
    <property type="match status" value="1"/>
</dbReference>
<sequence length="1330" mass="150383">MERPRGPRYLTQDIPIYTPLNQNRLYYSDGEFTPSEEHFVYLYTNRDGHLSIQQERAHVENLLFVISKPIETQNDRRAFNKELQTIQNIITPACDYTPFFTTSQTRLHGPKALKFTYGPHLYNRMSTLSLEIQSLLQCMGIQYIRRIEIARHLVCKLLQDVNGDHIDTCMNFFLFKTDLFHYRLDLDTAYLSLPTTVLNKVEDRHSLYIYDPIRNFVFYPIASDIPSLSVQTTIANSYTLKSYCIIPSSCRSCTFSTAIVPRPVKNKLSFGHVHSEAHIMGLQQQSGHLFHKSMFISGMEQAGTVGVYSATPRLSRQEQLHDIQSLYFLFMSYFRGFNGNGIPIVGGFYKPINSREKEKTVTPLITSSILCVSPADDLCTTRYNFGQVIVALGDFIPTGTFDDPPFNYADSAAFMNPIWHTLHLFRDTLRQNYISSATRTIGHGSVQDNLFALLTKGGARLYFSGLPQQLLAQIQEHVDLTTEDYEDLLYKHYLRVYSSQFYLVLNNTDVNVSGNMTQTVKLIIKYASLCGCSCKILGTTCQEEGLHFFNDLQTSSSDYASVLQRQNDPINNQVFVVHNNNKYRHDLRGTFLERPLVTELDSPFDWESIYSTENIICLILNHPAVGSKEFYVRHGDRCCNGLVAQQSGVGPLDLPLSDYSLVIESAVYPLRCESDLQVKNPLDIWVGDTIVDLLPIEAEAKLSNPETWFVDRKQSRLIDRKWTGHVIGIGEQGYKFLNNPLIAHQYAISEVLTNMMFCTPLTLDGIHLSASVYWDKNGDYKQELETILFSVKEYCADLGINMAVTSACSSTNVTSYIEETYTPKLMTFVGKARVLEGRRVTPELQGPGNTLVHLTVSHHTIIAGSVFEHHMLDSRSPIPPLDPTKVKNLFYLVQNLVSSELIVAGHDISDGGLVTCFIEMALAAQRGITIHIDEGEHPLFKLLSETPGAVVEVPTNNLPTVLNLCEQYECQFKILGQVGDYGPDKKISIKQGHLTLFEKTVSFTLNEWRHFSDNQYLKLGAQLKENEMYRHMYGENEINLHHLHTICINHYMQLYKCPVELPKVAILCMPGCPQPTSLLSAFTNVGFGVSVIYISNLKSANSLNIFTGLAVSGISGYSHGYIGCRAVIQAALASHNTTAALKTFFNRGNTFSLCCGEMGFELLSTLNVIGGDNVPNTRSLELEQNLSKLYECLWLNFHIPIHCKSIMLSCLSGLTLPGWISGTHMGIRYLRDAQEYILRDQRLICLEFHSNLIDGASMSLNYPRNPTGNSTVAGICDHKGRHLALLCDPSLMFHPWQWQYQPPTFKNFKTSPWALPFQQIYLRCLKEINM</sequence>
<reference evidence="6 7" key="1">
    <citation type="journal article" date="2015" name="Genome Announc.">
        <title>First Complete Genome Sequence of Felis catus Gammaherpesvirus 1.</title>
        <authorList>
            <person name="Troyer R.M."/>
            <person name="Lee J.S."/>
            <person name="Vuyisich M."/>
            <person name="Chain P."/>
            <person name="Lo C.C."/>
            <person name="Kronmiller B."/>
            <person name="Bracha S."/>
            <person name="Avery A.C."/>
            <person name="VandeWoude S."/>
        </authorList>
    </citation>
    <scope>NUCLEOTIDE SEQUENCE [LARGE SCALE GENOMIC DNA]</scope>
    <source>
        <strain evidence="6">31286</strain>
    </source>
</reference>
<dbReference type="InterPro" id="IPR029062">
    <property type="entry name" value="Class_I_gatase-like"/>
</dbReference>
<dbReference type="GO" id="GO:0043657">
    <property type="term" value="C:host cell"/>
    <property type="evidence" value="ECO:0007669"/>
    <property type="project" value="GOC"/>
</dbReference>